<organism evidence="1 2">
    <name type="scientific">Lindgomyces ingoldianus</name>
    <dbReference type="NCBI Taxonomy" id="673940"/>
    <lineage>
        <taxon>Eukaryota</taxon>
        <taxon>Fungi</taxon>
        <taxon>Dikarya</taxon>
        <taxon>Ascomycota</taxon>
        <taxon>Pezizomycotina</taxon>
        <taxon>Dothideomycetes</taxon>
        <taxon>Pleosporomycetidae</taxon>
        <taxon>Pleosporales</taxon>
        <taxon>Lindgomycetaceae</taxon>
        <taxon>Lindgomyces</taxon>
    </lineage>
</organism>
<sequence>MSSSFEETFWRAVSPGSERLLAGVVLAAAGSGTEDGRSQQQDYLAAYGTMQLIPGSPPVSTKTVMWLASCTKLIATIAALQCVERGLFDLDSPADVDRLLPEWKGTQILTGFDNEKPVLQDAKEKITLKQLLNHTSGLTYDFFPELLRWRKSRGESPLTSRGPITEIFTHPLIFEPGTSFAYGPGLDLAGLMVAGANGCTLEEYMRKNIFDVLGMDDTSFHPREYNDLATRLMPITARISPNGPLADGENLYSPAQLLHLEAQDEYGGGGLFGTAEDYLKLLKSILRNDGQLLKTGSIDLMFTPSISPSSKDALNKWLSDPAYASAAIPGEPPVGTAGCGEWTHGIGGLIGLTDKEGGLKSPWLQWGGAPNLKWWIDRENGSCGIFATQLGPPGEGKHQVLTNLFQKEMSRIFGKNAA</sequence>
<dbReference type="Proteomes" id="UP000799755">
    <property type="component" value="Unassembled WGS sequence"/>
</dbReference>
<keyword evidence="2" id="KW-1185">Reference proteome</keyword>
<evidence type="ECO:0000313" key="1">
    <source>
        <dbReference type="EMBL" id="KAF2468671.1"/>
    </source>
</evidence>
<protein>
    <submittedName>
        <fullName evidence="1">Beta-lactamase/transpeptidase-like protein</fullName>
    </submittedName>
</protein>
<reference evidence="1" key="1">
    <citation type="journal article" date="2020" name="Stud. Mycol.">
        <title>101 Dothideomycetes genomes: a test case for predicting lifestyles and emergence of pathogens.</title>
        <authorList>
            <person name="Haridas S."/>
            <person name="Albert R."/>
            <person name="Binder M."/>
            <person name="Bloem J."/>
            <person name="Labutti K."/>
            <person name="Salamov A."/>
            <person name="Andreopoulos B."/>
            <person name="Baker S."/>
            <person name="Barry K."/>
            <person name="Bills G."/>
            <person name="Bluhm B."/>
            <person name="Cannon C."/>
            <person name="Castanera R."/>
            <person name="Culley D."/>
            <person name="Daum C."/>
            <person name="Ezra D."/>
            <person name="Gonzalez J."/>
            <person name="Henrissat B."/>
            <person name="Kuo A."/>
            <person name="Liang C."/>
            <person name="Lipzen A."/>
            <person name="Lutzoni F."/>
            <person name="Magnuson J."/>
            <person name="Mondo S."/>
            <person name="Nolan M."/>
            <person name="Ohm R."/>
            <person name="Pangilinan J."/>
            <person name="Park H.-J."/>
            <person name="Ramirez L."/>
            <person name="Alfaro M."/>
            <person name="Sun H."/>
            <person name="Tritt A."/>
            <person name="Yoshinaga Y."/>
            <person name="Zwiers L.-H."/>
            <person name="Turgeon B."/>
            <person name="Goodwin S."/>
            <person name="Spatafora J."/>
            <person name="Crous P."/>
            <person name="Grigoriev I."/>
        </authorList>
    </citation>
    <scope>NUCLEOTIDE SEQUENCE</scope>
    <source>
        <strain evidence="1">ATCC 200398</strain>
    </source>
</reference>
<name>A0ACB6QP36_9PLEO</name>
<gene>
    <name evidence="1" type="ORF">BDR25DRAFT_372472</name>
</gene>
<evidence type="ECO:0000313" key="2">
    <source>
        <dbReference type="Proteomes" id="UP000799755"/>
    </source>
</evidence>
<accession>A0ACB6QP36</accession>
<comment type="caution">
    <text evidence="1">The sequence shown here is derived from an EMBL/GenBank/DDBJ whole genome shotgun (WGS) entry which is preliminary data.</text>
</comment>
<proteinExistence type="predicted"/>
<dbReference type="EMBL" id="MU003514">
    <property type="protein sequence ID" value="KAF2468671.1"/>
    <property type="molecule type" value="Genomic_DNA"/>
</dbReference>